<comment type="similarity">
    <text evidence="1">Belongs to the ribosome association toxin RatA family.</text>
</comment>
<protein>
    <submittedName>
        <fullName evidence="5">Cyclase</fullName>
    </submittedName>
</protein>
<dbReference type="EMBL" id="WTYW01000002">
    <property type="protein sequence ID" value="MXO86100.1"/>
    <property type="molecule type" value="Genomic_DNA"/>
</dbReference>
<organism evidence="5 6">
    <name type="scientific">Parapontixanthobacter aurantiacus</name>
    <dbReference type="NCBI Taxonomy" id="1463599"/>
    <lineage>
        <taxon>Bacteria</taxon>
        <taxon>Pseudomonadati</taxon>
        <taxon>Pseudomonadota</taxon>
        <taxon>Alphaproteobacteria</taxon>
        <taxon>Sphingomonadales</taxon>
        <taxon>Erythrobacteraceae</taxon>
        <taxon>Parapontixanthobacter</taxon>
    </lineage>
</organism>
<dbReference type="RefSeq" id="WP_160682667.1">
    <property type="nucleotide sequence ID" value="NZ_WTYW01000002.1"/>
</dbReference>
<evidence type="ECO:0000259" key="4">
    <source>
        <dbReference type="Pfam" id="PF03364"/>
    </source>
</evidence>
<proteinExistence type="inferred from homology"/>
<comment type="caution">
    <text evidence="5">The sequence shown here is derived from an EMBL/GenBank/DDBJ whole genome shotgun (WGS) entry which is preliminary data.</text>
</comment>
<evidence type="ECO:0000256" key="3">
    <source>
        <dbReference type="SAM" id="Phobius"/>
    </source>
</evidence>
<dbReference type="PANTHER" id="PTHR33824">
    <property type="entry name" value="POLYKETIDE CYCLASE/DEHYDRASE AND LIPID TRANSPORT SUPERFAMILY PROTEIN"/>
    <property type="match status" value="1"/>
</dbReference>
<evidence type="ECO:0000256" key="2">
    <source>
        <dbReference type="SAM" id="MobiDB-lite"/>
    </source>
</evidence>
<sequence length="222" mass="24634">MSHDTNDRSGGWIGPAIGIGAALGAAAFAYTNTQRKKRDWGDDAPGYTARRGFGEYSVVGRTVTIRKPKSELFAFWRDFTNLPDFMENLEKVAVKGGDRSVWTIKAPAGQSVDVETEIVSEKQEELIAWRSVEDSDIDTEGRVAFEDAPGERGTRVSLIVAYKPPAGDLGRAIAKLFLREPNVQARHDLKRFKMLMETGEIATSARTKDQTRKAKQQQKENA</sequence>
<dbReference type="InterPro" id="IPR047137">
    <property type="entry name" value="ORF3"/>
</dbReference>
<gene>
    <name evidence="5" type="ORF">GRI38_08675</name>
</gene>
<keyword evidence="3" id="KW-0472">Membrane</keyword>
<dbReference type="CDD" id="cd07817">
    <property type="entry name" value="SRPBCC_8"/>
    <property type="match status" value="1"/>
</dbReference>
<accession>A0A844ZGI8</accession>
<keyword evidence="3" id="KW-0812">Transmembrane</keyword>
<dbReference type="SUPFAM" id="SSF55961">
    <property type="entry name" value="Bet v1-like"/>
    <property type="match status" value="1"/>
</dbReference>
<dbReference type="InterPro" id="IPR023393">
    <property type="entry name" value="START-like_dom_sf"/>
</dbReference>
<keyword evidence="6" id="KW-1185">Reference proteome</keyword>
<feature type="transmembrane region" description="Helical" evidence="3">
    <location>
        <begin position="12"/>
        <end position="30"/>
    </location>
</feature>
<dbReference type="OrthoDB" id="9797595at2"/>
<evidence type="ECO:0000313" key="5">
    <source>
        <dbReference type="EMBL" id="MXO86100.1"/>
    </source>
</evidence>
<name>A0A844ZGI8_9SPHN</name>
<dbReference type="Gene3D" id="3.30.530.20">
    <property type="match status" value="1"/>
</dbReference>
<keyword evidence="3" id="KW-1133">Transmembrane helix</keyword>
<reference evidence="5 6" key="1">
    <citation type="submission" date="2019-12" db="EMBL/GenBank/DDBJ databases">
        <title>Genomic-based taxomic classification of the family Erythrobacteraceae.</title>
        <authorList>
            <person name="Xu L."/>
        </authorList>
    </citation>
    <scope>NUCLEOTIDE SEQUENCE [LARGE SCALE GENOMIC DNA]</scope>
    <source>
        <strain evidence="5 6">MCCC 1A09962</strain>
    </source>
</reference>
<feature type="domain" description="Coenzyme Q-binding protein COQ10 START" evidence="4">
    <location>
        <begin position="68"/>
        <end position="189"/>
    </location>
</feature>
<dbReference type="Pfam" id="PF03364">
    <property type="entry name" value="Polyketide_cyc"/>
    <property type="match status" value="1"/>
</dbReference>
<evidence type="ECO:0000313" key="6">
    <source>
        <dbReference type="Proteomes" id="UP000433104"/>
    </source>
</evidence>
<dbReference type="AlphaFoldDB" id="A0A844ZGI8"/>
<dbReference type="InterPro" id="IPR005031">
    <property type="entry name" value="COQ10_START"/>
</dbReference>
<feature type="region of interest" description="Disordered" evidence="2">
    <location>
        <begin position="203"/>
        <end position="222"/>
    </location>
</feature>
<dbReference type="Proteomes" id="UP000433104">
    <property type="component" value="Unassembled WGS sequence"/>
</dbReference>
<dbReference type="PANTHER" id="PTHR33824:SF7">
    <property type="entry name" value="POLYKETIDE CYCLASE_DEHYDRASE AND LIPID TRANSPORT SUPERFAMILY PROTEIN"/>
    <property type="match status" value="1"/>
</dbReference>
<evidence type="ECO:0000256" key="1">
    <source>
        <dbReference type="ARBA" id="ARBA00008918"/>
    </source>
</evidence>
<feature type="compositionally biased region" description="Basic and acidic residues" evidence="2">
    <location>
        <begin position="206"/>
        <end position="222"/>
    </location>
</feature>